<feature type="region of interest" description="Disordered" evidence="1">
    <location>
        <begin position="1"/>
        <end position="32"/>
    </location>
</feature>
<reference evidence="2 3" key="1">
    <citation type="submission" date="2020-12" db="EMBL/GenBank/DDBJ databases">
        <title>Metabolic potential, ecology and presence of endohyphal bacteria is reflected in genomic diversity of Mucoromycotina.</title>
        <authorList>
            <person name="Muszewska A."/>
            <person name="Okrasinska A."/>
            <person name="Steczkiewicz K."/>
            <person name="Drgas O."/>
            <person name="Orlowska M."/>
            <person name="Perlinska-Lenart U."/>
            <person name="Aleksandrzak-Piekarczyk T."/>
            <person name="Szatraj K."/>
            <person name="Zielenkiewicz U."/>
            <person name="Pilsyk S."/>
            <person name="Malc E."/>
            <person name="Mieczkowski P."/>
            <person name="Kruszewska J.S."/>
            <person name="Biernat P."/>
            <person name="Pawlowska J."/>
        </authorList>
    </citation>
    <scope>NUCLEOTIDE SEQUENCE [LARGE SCALE GENOMIC DNA]</scope>
    <source>
        <strain evidence="2 3">CBS 142.35</strain>
    </source>
</reference>
<dbReference type="EMBL" id="JAEPRB010001044">
    <property type="protein sequence ID" value="KAG2208564.1"/>
    <property type="molecule type" value="Genomic_DNA"/>
</dbReference>
<accession>A0A8H7RCR9</accession>
<protein>
    <submittedName>
        <fullName evidence="2">Uncharacterized protein</fullName>
    </submittedName>
</protein>
<comment type="caution">
    <text evidence="2">The sequence shown here is derived from an EMBL/GenBank/DDBJ whole genome shotgun (WGS) entry which is preliminary data.</text>
</comment>
<evidence type="ECO:0000256" key="1">
    <source>
        <dbReference type="SAM" id="MobiDB-lite"/>
    </source>
</evidence>
<dbReference type="AlphaFoldDB" id="A0A8H7RCR9"/>
<sequence>MAQIRGTMNKKKGKDKGKQVMSFVDEDGPEDSITDMVIDSLEESKSSTSTVNGEELNLLVADWSRELVEEDLYEDPNLGFRNDDQTHPIENKKYKWKLEDLLS</sequence>
<name>A0A8H7RCR9_9FUNG</name>
<gene>
    <name evidence="2" type="ORF">INT45_005137</name>
</gene>
<evidence type="ECO:0000313" key="3">
    <source>
        <dbReference type="Proteomes" id="UP000646827"/>
    </source>
</evidence>
<evidence type="ECO:0000313" key="2">
    <source>
        <dbReference type="EMBL" id="KAG2208564.1"/>
    </source>
</evidence>
<proteinExistence type="predicted"/>
<keyword evidence="3" id="KW-1185">Reference proteome</keyword>
<dbReference type="Proteomes" id="UP000646827">
    <property type="component" value="Unassembled WGS sequence"/>
</dbReference>
<organism evidence="2 3">
    <name type="scientific">Circinella minor</name>
    <dbReference type="NCBI Taxonomy" id="1195481"/>
    <lineage>
        <taxon>Eukaryota</taxon>
        <taxon>Fungi</taxon>
        <taxon>Fungi incertae sedis</taxon>
        <taxon>Mucoromycota</taxon>
        <taxon>Mucoromycotina</taxon>
        <taxon>Mucoromycetes</taxon>
        <taxon>Mucorales</taxon>
        <taxon>Lichtheimiaceae</taxon>
        <taxon>Circinella</taxon>
    </lineage>
</organism>